<dbReference type="SUPFAM" id="SSF103473">
    <property type="entry name" value="MFS general substrate transporter"/>
    <property type="match status" value="2"/>
</dbReference>
<sequence>MASDDDLEPKTRCGRCQQLGSRAFWYSMGTSPENEGSCRIVIMGWGFLFIFMAFNTTQTILSTVLQHYVGSVSHVEYDLGMASLMIMYVTTCPSLYAIPAVIRSLGAVVTMMLGGLCYAVYIISLIYIWEPTVILSSAVVGVGQAAIWVSQGVILTSSSDEATRGTDAGLFWGIYSASGIAGPAFGYVVYQGIDSQGFFLFASVCTLVGVFIFRLLAKRQRGEADYDGAEAAAAPLRDDDAEAPSGAPLLGKEQAKLAGASKELGAPEAPHAWLRPGWTPEKAGVLARLSPFMFFIGSSDGFINGAFPIIFAPTAVQEGAVFLVFLGWGIMETFGALILSRFSDTLGRRAMLVLAVFFYITAMVICYFLMAVPKGDGDQKELQKFLGPVWFDVSWLAFVAGALFGLSDTLNNTQAYALIGDYFATPPLNVDAYAAFQLLQAVGMAFGFGIPLVLTTEWKHRAAIFGIQAATLLASISGIAMLPANNTIGRRHAPPERRLEYRTLPAERIECTVGSGACCSLGCPPAPMGHAASTYEKAQDGEPWDAKPVEFFGGDAGAHFAPVPPQFESVRRRYLAKRSENVLGTEALDEFGEHLLEEECLEIELKSAGTWTRCVVRDTSHCHSVAGGPDPTFMYDADHPGGYLLARTRSGLLAHDTPQHRVRGVEELVRRKGGGAAPKQVLVVFTDGSEAAHVAYVAAKSLLNGPEDTLSVITVESSKAHTKPNFKPKVMRDRYEADLTGFLPRSRWRFITIPKSKVPTKEVVTTFVNDRSKMPCAVRTHPDPTLVLVGFSGRKTSAARDPTVIGQVADLSLRTLFCPTVVAKVAPRPRGRHFVMLVEPAERSVRAAEILGTLLRDDDALTFLHVLAHDALKNAPDTLMRMLSKWKARANFEFVENVDGRAISILDALQNEPRPCFNDVDFVVVATRPKTEPGSVSDHLVRHYHRNIVIIKSVLDEPGRRSSMAGRSGVVAVAADGHTVSKAAPPPPRPRRRKVP</sequence>
<organism evidence="11">
    <name type="scientific">Aureococcus anophagefferens</name>
    <name type="common">Harmful bloom alga</name>
    <dbReference type="NCBI Taxonomy" id="44056"/>
    <lineage>
        <taxon>Eukaryota</taxon>
        <taxon>Sar</taxon>
        <taxon>Stramenopiles</taxon>
        <taxon>Ochrophyta</taxon>
        <taxon>Pelagophyceae</taxon>
        <taxon>Pelagomonadales</taxon>
        <taxon>Pelagomonadaceae</taxon>
        <taxon>Aureococcus</taxon>
    </lineage>
</organism>
<dbReference type="RefSeq" id="XP_009035626.1">
    <property type="nucleotide sequence ID" value="XM_009037378.1"/>
</dbReference>
<dbReference type="GeneID" id="20224246"/>
<evidence type="ECO:0000256" key="7">
    <source>
        <dbReference type="ARBA" id="ARBA00041910"/>
    </source>
</evidence>
<evidence type="ECO:0000256" key="2">
    <source>
        <dbReference type="ARBA" id="ARBA00022692"/>
    </source>
</evidence>
<dbReference type="AlphaFoldDB" id="F0Y5Y7"/>
<feature type="region of interest" description="Disordered" evidence="8">
    <location>
        <begin position="974"/>
        <end position="996"/>
    </location>
</feature>
<feature type="transmembrane region" description="Helical" evidence="9">
    <location>
        <begin position="351"/>
        <end position="372"/>
    </location>
</feature>
<dbReference type="InParanoid" id="F0Y5Y7"/>
<reference evidence="10 11" key="1">
    <citation type="journal article" date="2011" name="Proc. Natl. Acad. Sci. U.S.A.">
        <title>Niche of harmful alga Aureococcus anophagefferens revealed through ecogenomics.</title>
        <authorList>
            <person name="Gobler C.J."/>
            <person name="Berry D.L."/>
            <person name="Dyhrman S.T."/>
            <person name="Wilhelm S.W."/>
            <person name="Salamov A."/>
            <person name="Lobanov A.V."/>
            <person name="Zhang Y."/>
            <person name="Collier J.L."/>
            <person name="Wurch L.L."/>
            <person name="Kustka A.B."/>
            <person name="Dill B.D."/>
            <person name="Shah M."/>
            <person name="VerBerkmoes N.C."/>
            <person name="Kuo A."/>
            <person name="Terry A."/>
            <person name="Pangilinan J."/>
            <person name="Lindquist E.A."/>
            <person name="Lucas S."/>
            <person name="Paulsen I.T."/>
            <person name="Hattenrath-Lehmann T.K."/>
            <person name="Talmage S.C."/>
            <person name="Walker E.A."/>
            <person name="Koch F."/>
            <person name="Burson A.M."/>
            <person name="Marcoval M.A."/>
            <person name="Tang Y.Z."/>
            <person name="Lecleir G.R."/>
            <person name="Coyne K.J."/>
            <person name="Berg G.M."/>
            <person name="Bertrand E.M."/>
            <person name="Saito M.A."/>
            <person name="Gladyshev V.N."/>
            <person name="Grigoriev I.V."/>
        </authorList>
    </citation>
    <scope>NUCLEOTIDE SEQUENCE [LARGE SCALE GENOMIC DNA]</scope>
    <source>
        <strain evidence="11">CCMP 1984</strain>
    </source>
</reference>
<dbReference type="InterPro" id="IPR051617">
    <property type="entry name" value="UNC-93-like_regulator"/>
</dbReference>
<dbReference type="GO" id="GO:0016020">
    <property type="term" value="C:membrane"/>
    <property type="evidence" value="ECO:0007669"/>
    <property type="project" value="UniProtKB-SubCell"/>
</dbReference>
<dbReference type="InterPro" id="IPR010291">
    <property type="entry name" value="Ion_channel_UNC-93"/>
</dbReference>
<evidence type="ECO:0000256" key="1">
    <source>
        <dbReference type="ARBA" id="ARBA00004141"/>
    </source>
</evidence>
<keyword evidence="2 9" id="KW-0812">Transmembrane</keyword>
<evidence type="ECO:0000256" key="9">
    <source>
        <dbReference type="SAM" id="Phobius"/>
    </source>
</evidence>
<evidence type="ECO:0000313" key="11">
    <source>
        <dbReference type="Proteomes" id="UP000002729"/>
    </source>
</evidence>
<feature type="transmembrane region" description="Helical" evidence="9">
    <location>
        <begin position="462"/>
        <end position="482"/>
    </location>
</feature>
<feature type="transmembrane region" description="Helical" evidence="9">
    <location>
        <begin position="105"/>
        <end position="128"/>
    </location>
</feature>
<evidence type="ECO:0000256" key="8">
    <source>
        <dbReference type="SAM" id="MobiDB-lite"/>
    </source>
</evidence>
<dbReference type="Pfam" id="PF05978">
    <property type="entry name" value="UNC-93"/>
    <property type="match status" value="2"/>
</dbReference>
<feature type="transmembrane region" description="Helical" evidence="9">
    <location>
        <begin position="168"/>
        <end position="190"/>
    </location>
</feature>
<keyword evidence="3 9" id="KW-1133">Transmembrane helix</keyword>
<feature type="transmembrane region" description="Helical" evidence="9">
    <location>
        <begin position="196"/>
        <end position="217"/>
    </location>
</feature>
<name>F0Y5Y7_AURAN</name>
<keyword evidence="11" id="KW-1185">Reference proteome</keyword>
<dbReference type="InterPro" id="IPR036259">
    <property type="entry name" value="MFS_trans_sf"/>
</dbReference>
<dbReference type="Proteomes" id="UP000002729">
    <property type="component" value="Unassembled WGS sequence"/>
</dbReference>
<keyword evidence="4 9" id="KW-0472">Membrane</keyword>
<dbReference type="OrthoDB" id="196103at2759"/>
<dbReference type="KEGG" id="aaf:AURANDRAFT_63238"/>
<proteinExistence type="predicted"/>
<accession>F0Y5Y7</accession>
<dbReference type="EMBL" id="GL833125">
    <property type="protein sequence ID" value="EGB09572.1"/>
    <property type="molecule type" value="Genomic_DNA"/>
</dbReference>
<dbReference type="PANTHER" id="PTHR23294:SF0">
    <property type="entry name" value="UNC93-LIKE PROTEIN MFSD11"/>
    <property type="match status" value="1"/>
</dbReference>
<feature type="transmembrane region" description="Helical" evidence="9">
    <location>
        <begin position="134"/>
        <end position="156"/>
    </location>
</feature>
<dbReference type="eggNOG" id="KOG3098">
    <property type="taxonomic scope" value="Eukaryota"/>
</dbReference>
<dbReference type="PANTHER" id="PTHR23294">
    <property type="entry name" value="ET TRANSLATION PRODUCT-RELATED"/>
    <property type="match status" value="1"/>
</dbReference>
<protein>
    <recommendedName>
        <fullName evidence="6">UNC93-like protein MFSD11</fullName>
    </recommendedName>
    <alternativeName>
        <fullName evidence="7">Major facilitator superfamily domain-containing protein 11</fullName>
    </alternativeName>
</protein>
<evidence type="ECO:0000256" key="3">
    <source>
        <dbReference type="ARBA" id="ARBA00022989"/>
    </source>
</evidence>
<feature type="transmembrane region" description="Helical" evidence="9">
    <location>
        <begin position="432"/>
        <end position="455"/>
    </location>
</feature>
<evidence type="ECO:0000313" key="10">
    <source>
        <dbReference type="EMBL" id="EGB09572.1"/>
    </source>
</evidence>
<feature type="transmembrane region" description="Helical" evidence="9">
    <location>
        <begin position="40"/>
        <end position="61"/>
    </location>
</feature>
<evidence type="ECO:0000256" key="5">
    <source>
        <dbReference type="ARBA" id="ARBA00023180"/>
    </source>
</evidence>
<evidence type="ECO:0000256" key="6">
    <source>
        <dbReference type="ARBA" id="ARBA00040302"/>
    </source>
</evidence>
<feature type="transmembrane region" description="Helical" evidence="9">
    <location>
        <begin position="319"/>
        <end position="339"/>
    </location>
</feature>
<feature type="transmembrane region" description="Helical" evidence="9">
    <location>
        <begin position="292"/>
        <end position="313"/>
    </location>
</feature>
<feature type="transmembrane region" description="Helical" evidence="9">
    <location>
        <begin position="81"/>
        <end position="98"/>
    </location>
</feature>
<dbReference type="Gene3D" id="3.40.50.12370">
    <property type="match status" value="1"/>
</dbReference>
<keyword evidence="5" id="KW-0325">Glycoprotein</keyword>
<gene>
    <name evidence="10" type="ORF">AURANDRAFT_63238</name>
</gene>
<comment type="subcellular location">
    <subcellularLocation>
        <location evidence="1">Membrane</location>
        <topology evidence="1">Multi-pass membrane protein</topology>
    </subcellularLocation>
</comment>
<evidence type="ECO:0000256" key="4">
    <source>
        <dbReference type="ARBA" id="ARBA00023136"/>
    </source>
</evidence>
<dbReference type="Gene3D" id="1.20.1250.20">
    <property type="entry name" value="MFS general substrate transporter like domains"/>
    <property type="match status" value="2"/>
</dbReference>